<protein>
    <submittedName>
        <fullName evidence="1">Uncharacterized protein</fullName>
    </submittedName>
</protein>
<dbReference type="HOGENOM" id="CLU_3043859_0_0_9"/>
<gene>
    <name evidence="1" type="ORF">M493_08635</name>
</gene>
<dbReference type="KEGG" id="gjf:M493_08635"/>
<keyword evidence="2" id="KW-1185">Reference proteome</keyword>
<evidence type="ECO:0000313" key="2">
    <source>
        <dbReference type="Proteomes" id="UP000015500"/>
    </source>
</evidence>
<dbReference type="OrthoDB" id="9970411at2"/>
<name>S5Z4Y1_GEOG3</name>
<evidence type="ECO:0000313" key="1">
    <source>
        <dbReference type="EMBL" id="AGT32002.1"/>
    </source>
</evidence>
<dbReference type="EMBL" id="CP006254">
    <property type="protein sequence ID" value="AGT32002.1"/>
    <property type="molecule type" value="Genomic_DNA"/>
</dbReference>
<dbReference type="PATRIC" id="fig|1345697.3.peg.1653"/>
<dbReference type="AlphaFoldDB" id="S5Z4Y1"/>
<accession>S5Z4Y1</accession>
<organism evidence="1 2">
    <name type="scientific">Geobacillus genomosp. 3</name>
    <dbReference type="NCBI Taxonomy" id="1921421"/>
    <lineage>
        <taxon>Bacteria</taxon>
        <taxon>Bacillati</taxon>
        <taxon>Bacillota</taxon>
        <taxon>Bacilli</taxon>
        <taxon>Bacillales</taxon>
        <taxon>Anoxybacillaceae</taxon>
        <taxon>Geobacillus</taxon>
    </lineage>
</organism>
<reference evidence="1 2" key="1">
    <citation type="journal article" date="2014" name="Genome Announc.">
        <title>Complete Genome Sequence of the Thermophilic Polychlorinated Biphenyl Degrader Geobacillus sp. Strain JF8 (NBRC 109937).</title>
        <authorList>
            <person name="Shintani M."/>
            <person name="Ohtsubo Y."/>
            <person name="Fukuda K."/>
            <person name="Hosoyama A."/>
            <person name="Ohji S."/>
            <person name="Yamazoe A."/>
            <person name="Fujita N."/>
            <person name="Nagata Y."/>
            <person name="Tsuda M."/>
            <person name="Hatta T."/>
            <person name="Kimbara K."/>
        </authorList>
    </citation>
    <scope>NUCLEOTIDE SEQUENCE [LARGE SCALE GENOMIC DNA]</scope>
    <source>
        <strain evidence="1 2">JF8</strain>
    </source>
</reference>
<dbReference type="Proteomes" id="UP000015500">
    <property type="component" value="Chromosome"/>
</dbReference>
<sequence length="61" mass="6688">MLIYRLLGLALVFFAISLFVEGAWWAGTVCFLIGGGMAAVGWLRRPRRHPKGGKEGKEGLL</sequence>
<proteinExistence type="predicted"/>
<dbReference type="RefSeq" id="WP_020959808.1">
    <property type="nucleotide sequence ID" value="NC_022080.4"/>
</dbReference>